<dbReference type="HOGENOM" id="CLU_795295_0_0_1"/>
<feature type="domain" description="RING-type" evidence="5">
    <location>
        <begin position="303"/>
        <end position="346"/>
    </location>
</feature>
<evidence type="ECO:0008006" key="10">
    <source>
        <dbReference type="Google" id="ProtNLM"/>
    </source>
</evidence>
<evidence type="ECO:0000259" key="6">
    <source>
        <dbReference type="PROSITE" id="PS51266"/>
    </source>
</evidence>
<feature type="domain" description="CTCHY-type" evidence="7">
    <location>
        <begin position="239"/>
        <end position="302"/>
    </location>
</feature>
<dbReference type="STRING" id="126957.T1J6Q6"/>
<keyword evidence="3" id="KW-0862">Zinc</keyword>
<organism evidence="8 9">
    <name type="scientific">Strigamia maritima</name>
    <name type="common">European centipede</name>
    <name type="synonym">Geophilus maritimus</name>
    <dbReference type="NCBI Taxonomy" id="126957"/>
    <lineage>
        <taxon>Eukaryota</taxon>
        <taxon>Metazoa</taxon>
        <taxon>Ecdysozoa</taxon>
        <taxon>Arthropoda</taxon>
        <taxon>Myriapoda</taxon>
        <taxon>Chilopoda</taxon>
        <taxon>Pleurostigmophora</taxon>
        <taxon>Geophilomorpha</taxon>
        <taxon>Linotaeniidae</taxon>
        <taxon>Strigamia</taxon>
    </lineage>
</organism>
<sequence length="349" mass="40192">MESGCEHYSRKCLIVAPCCNAIYWCRVCHDDDDENDHILNRKAIGEVRCICCHKIQPVAQKCVNCNVEFGKYFCKICNLFDDNDKQQYHCFGCGICRVGGRDNYFHCVECELCLSLDLKENHICVKKRSNLWCTACDDDIYSARKQIKFPKCGHLIHNRLTVIMAMGGLEPQVRYGCEHYTRRCQLVAPCCKNVYTCRICHDNNEDHILPRRNVKEVSCLICFKVQKVKYYCENCGTNFGKYFCDICNLFDDEDKDQFHCDGCGLCRVGGRKNYFHCKKCDLCLTINLVNNHSCVERASRISCPICVEDIHSSTEPIKVPSCGHLLHQKCYDEMTKKGSNLCPTCQQSF</sequence>
<dbReference type="SUPFAM" id="SSF161219">
    <property type="entry name" value="CHY zinc finger-like"/>
    <property type="match status" value="2"/>
</dbReference>
<dbReference type="GO" id="GO:0061630">
    <property type="term" value="F:ubiquitin protein ligase activity"/>
    <property type="evidence" value="ECO:0007669"/>
    <property type="project" value="TreeGrafter"/>
</dbReference>
<dbReference type="GO" id="GO:0016567">
    <property type="term" value="P:protein ubiquitination"/>
    <property type="evidence" value="ECO:0007669"/>
    <property type="project" value="TreeGrafter"/>
</dbReference>
<dbReference type="InterPro" id="IPR001841">
    <property type="entry name" value="Znf_RING"/>
</dbReference>
<dbReference type="EnsemblMetazoa" id="SMAR009328-RA">
    <property type="protein sequence ID" value="SMAR009328-PA"/>
    <property type="gene ID" value="SMAR009328"/>
</dbReference>
<name>T1J6Q6_STRMM</name>
<reference evidence="9" key="1">
    <citation type="submission" date="2011-05" db="EMBL/GenBank/DDBJ databases">
        <authorList>
            <person name="Richards S.R."/>
            <person name="Qu J."/>
            <person name="Jiang H."/>
            <person name="Jhangiani S.N."/>
            <person name="Agravi P."/>
            <person name="Goodspeed R."/>
            <person name="Gross S."/>
            <person name="Mandapat C."/>
            <person name="Jackson L."/>
            <person name="Mathew T."/>
            <person name="Pu L."/>
            <person name="Thornton R."/>
            <person name="Saada N."/>
            <person name="Wilczek-Boney K.B."/>
            <person name="Lee S."/>
            <person name="Kovar C."/>
            <person name="Wu Y."/>
            <person name="Scherer S.E."/>
            <person name="Worley K.C."/>
            <person name="Muzny D.M."/>
            <person name="Gibbs R."/>
        </authorList>
    </citation>
    <scope>NUCLEOTIDE SEQUENCE</scope>
    <source>
        <strain evidence="9">Brora</strain>
    </source>
</reference>
<dbReference type="SUPFAM" id="SSF161245">
    <property type="entry name" value="Zinc hairpin stack"/>
    <property type="match status" value="2"/>
</dbReference>
<dbReference type="InterPro" id="IPR008913">
    <property type="entry name" value="Znf_CHY"/>
</dbReference>
<dbReference type="GO" id="GO:0008270">
    <property type="term" value="F:zinc ion binding"/>
    <property type="evidence" value="ECO:0007669"/>
    <property type="project" value="UniProtKB-KW"/>
</dbReference>
<evidence type="ECO:0000256" key="3">
    <source>
        <dbReference type="ARBA" id="ARBA00022833"/>
    </source>
</evidence>
<feature type="domain" description="CHY-type" evidence="6">
    <location>
        <begin position="1"/>
        <end position="67"/>
    </location>
</feature>
<evidence type="ECO:0000256" key="2">
    <source>
        <dbReference type="ARBA" id="ARBA00022771"/>
    </source>
</evidence>
<dbReference type="PhylomeDB" id="T1J6Q6"/>
<reference evidence="8" key="2">
    <citation type="submission" date="2015-02" db="UniProtKB">
        <authorList>
            <consortium name="EnsemblMetazoa"/>
        </authorList>
    </citation>
    <scope>IDENTIFICATION</scope>
</reference>
<dbReference type="InterPro" id="IPR013083">
    <property type="entry name" value="Znf_RING/FYVE/PHD"/>
</dbReference>
<dbReference type="AlphaFoldDB" id="T1J6Q6"/>
<dbReference type="GO" id="GO:0006511">
    <property type="term" value="P:ubiquitin-dependent protein catabolic process"/>
    <property type="evidence" value="ECO:0007669"/>
    <property type="project" value="TreeGrafter"/>
</dbReference>
<dbReference type="InterPro" id="IPR037275">
    <property type="entry name" value="Znf_CTCHY_sf"/>
</dbReference>
<dbReference type="Pfam" id="PF05495">
    <property type="entry name" value="zf-CHY"/>
    <property type="match status" value="2"/>
</dbReference>
<dbReference type="PANTHER" id="PTHR21319">
    <property type="entry name" value="RING FINGER AND CHY ZINC FINGER DOMAIN-CONTAINING PROTEIN 1"/>
    <property type="match status" value="1"/>
</dbReference>
<keyword evidence="2 4" id="KW-0863">Zinc-finger</keyword>
<dbReference type="SUPFAM" id="SSF57850">
    <property type="entry name" value="RING/U-box"/>
    <property type="match status" value="1"/>
</dbReference>
<accession>T1J6Q6</accession>
<keyword evidence="9" id="KW-1185">Reference proteome</keyword>
<dbReference type="eggNOG" id="KOG1940">
    <property type="taxonomic scope" value="Eukaryota"/>
</dbReference>
<dbReference type="Proteomes" id="UP000014500">
    <property type="component" value="Unassembled WGS sequence"/>
</dbReference>
<evidence type="ECO:0000313" key="9">
    <source>
        <dbReference type="Proteomes" id="UP000014500"/>
    </source>
</evidence>
<evidence type="ECO:0000313" key="8">
    <source>
        <dbReference type="EnsemblMetazoa" id="SMAR009328-PA"/>
    </source>
</evidence>
<evidence type="ECO:0000256" key="4">
    <source>
        <dbReference type="PROSITE-ProRule" id="PRU00601"/>
    </source>
</evidence>
<dbReference type="Pfam" id="PF13639">
    <property type="entry name" value="zf-RING_2"/>
    <property type="match status" value="1"/>
</dbReference>
<evidence type="ECO:0000256" key="1">
    <source>
        <dbReference type="ARBA" id="ARBA00022723"/>
    </source>
</evidence>
<evidence type="ECO:0000259" key="7">
    <source>
        <dbReference type="PROSITE" id="PS51270"/>
    </source>
</evidence>
<protein>
    <recommendedName>
        <fullName evidence="10">RING finger and CHY zinc finger domain-containing protein 1</fullName>
    </recommendedName>
</protein>
<evidence type="ECO:0000259" key="5">
    <source>
        <dbReference type="PROSITE" id="PS50089"/>
    </source>
</evidence>
<dbReference type="PANTHER" id="PTHR21319:SF53">
    <property type="entry name" value="RING FINGER AND CHY ZINC FINGER DOMAIN-CONTAINING PROTEIN 1"/>
    <property type="match status" value="1"/>
</dbReference>
<dbReference type="InterPro" id="IPR017921">
    <property type="entry name" value="Znf_CTCHY"/>
</dbReference>
<dbReference type="CDD" id="cd16464">
    <property type="entry name" value="RING-H2_Pirh2-like"/>
    <property type="match status" value="1"/>
</dbReference>
<keyword evidence="1" id="KW-0479">Metal-binding</keyword>
<dbReference type="PROSITE" id="PS50089">
    <property type="entry name" value="ZF_RING_2"/>
    <property type="match status" value="1"/>
</dbReference>
<feature type="domain" description="CTCHY-type" evidence="7">
    <location>
        <begin position="69"/>
        <end position="132"/>
    </location>
</feature>
<dbReference type="InterPro" id="IPR037274">
    <property type="entry name" value="Znf_CHY_sf"/>
</dbReference>
<feature type="domain" description="CHY-type" evidence="6">
    <location>
        <begin position="170"/>
        <end position="237"/>
    </location>
</feature>
<dbReference type="SMART" id="SM00184">
    <property type="entry name" value="RING"/>
    <property type="match status" value="1"/>
</dbReference>
<dbReference type="GO" id="GO:0005634">
    <property type="term" value="C:nucleus"/>
    <property type="evidence" value="ECO:0007669"/>
    <property type="project" value="TreeGrafter"/>
</dbReference>
<dbReference type="PROSITE" id="PS51266">
    <property type="entry name" value="ZF_CHY"/>
    <property type="match status" value="2"/>
</dbReference>
<proteinExistence type="predicted"/>
<dbReference type="Gene3D" id="3.30.40.10">
    <property type="entry name" value="Zinc/RING finger domain, C3HC4 (zinc finger)"/>
    <property type="match status" value="1"/>
</dbReference>
<dbReference type="PROSITE" id="PS51270">
    <property type="entry name" value="ZF_CTCHY"/>
    <property type="match status" value="2"/>
</dbReference>
<dbReference type="EMBL" id="JH431883">
    <property type="status" value="NOT_ANNOTATED_CDS"/>
    <property type="molecule type" value="Genomic_DNA"/>
</dbReference>